<feature type="domain" description="Polyvalent protein metallopeptidase" evidence="2">
    <location>
        <begin position="155"/>
        <end position="280"/>
    </location>
</feature>
<protein>
    <recommendedName>
        <fullName evidence="5">Antirestriction protein ArdC</fullName>
    </recommendedName>
</protein>
<dbReference type="STRING" id="1044.EH31_10225"/>
<dbReference type="InterPro" id="IPR041459">
    <property type="entry name" value="MPTase-PolyVal"/>
</dbReference>
<sequence>MARKPRRDAAQAITDLIIQKIEEGTPPWRRPWTKRGGCGAPLRANGVRYSGINALYLWAAADTLGFRSRYWMTYAQAQKLGGQVRRGETSQPSVYFNSLKKEEHDDVTGEDHIRTIRFMRCYSVFNCEQIDGLPVHFYPDAVDEEPLEPSAKREAIAAFFEPIPIEVRHGGDRAFYAPGADYVQLPHKTTFVTEDHYAATLGHELGHATGHPDRLDRTFGKRFGDKAYAFEELVAEITSGRICYELELPPELHDSHASYVDHWLQILKADKSAIITAAAKSEQAFAWLAAHSGYGEQTDDAEVAAQTPPTEKLAA</sequence>
<feature type="domain" description="N-terminal" evidence="1">
    <location>
        <begin position="8"/>
        <end position="125"/>
    </location>
</feature>
<proteinExistence type="predicted"/>
<organism evidence="3 4">
    <name type="scientific">Erythrobacter longus</name>
    <dbReference type="NCBI Taxonomy" id="1044"/>
    <lineage>
        <taxon>Bacteria</taxon>
        <taxon>Pseudomonadati</taxon>
        <taxon>Pseudomonadota</taxon>
        <taxon>Alphaproteobacteria</taxon>
        <taxon>Sphingomonadales</taxon>
        <taxon>Erythrobacteraceae</taxon>
        <taxon>Erythrobacter/Porphyrobacter group</taxon>
        <taxon>Erythrobacter</taxon>
    </lineage>
</organism>
<dbReference type="GO" id="GO:0003697">
    <property type="term" value="F:single-stranded DNA binding"/>
    <property type="evidence" value="ECO:0007669"/>
    <property type="project" value="InterPro"/>
</dbReference>
<dbReference type="eggNOG" id="COG4227">
    <property type="taxonomic scope" value="Bacteria"/>
</dbReference>
<name>A0A074MCF9_ERYLO</name>
<dbReference type="Pfam" id="PF08401">
    <property type="entry name" value="ArdcN"/>
    <property type="match status" value="1"/>
</dbReference>
<evidence type="ECO:0008006" key="5">
    <source>
        <dbReference type="Google" id="ProtNLM"/>
    </source>
</evidence>
<dbReference type="AlphaFoldDB" id="A0A074MCF9"/>
<dbReference type="PIRSF" id="PIRSF037112">
    <property type="entry name" value="Antirestriction_ArdC"/>
    <property type="match status" value="1"/>
</dbReference>
<dbReference type="InterPro" id="IPR013610">
    <property type="entry name" value="ArdC_N"/>
</dbReference>
<evidence type="ECO:0000313" key="3">
    <source>
        <dbReference type="EMBL" id="KEO90455.1"/>
    </source>
</evidence>
<evidence type="ECO:0000259" key="2">
    <source>
        <dbReference type="Pfam" id="PF18818"/>
    </source>
</evidence>
<dbReference type="RefSeq" id="WP_034959902.1">
    <property type="nucleotide sequence ID" value="NZ_JMIW01000003.1"/>
</dbReference>
<dbReference type="OrthoDB" id="9792687at2"/>
<keyword evidence="4" id="KW-1185">Reference proteome</keyword>
<comment type="caution">
    <text evidence="3">The sequence shown here is derived from an EMBL/GenBank/DDBJ whole genome shotgun (WGS) entry which is preliminary data.</text>
</comment>
<dbReference type="EMBL" id="JMIW01000003">
    <property type="protein sequence ID" value="KEO90455.1"/>
    <property type="molecule type" value="Genomic_DNA"/>
</dbReference>
<dbReference type="Proteomes" id="UP000027647">
    <property type="component" value="Unassembled WGS sequence"/>
</dbReference>
<accession>A0A074MCF9</accession>
<dbReference type="InterPro" id="IPR017113">
    <property type="entry name" value="Antirestriction_ArdC"/>
</dbReference>
<gene>
    <name evidence="3" type="ORF">EH31_10225</name>
</gene>
<dbReference type="Pfam" id="PF18818">
    <property type="entry name" value="MPTase-PolyVal"/>
    <property type="match status" value="1"/>
</dbReference>
<evidence type="ECO:0000313" key="4">
    <source>
        <dbReference type="Proteomes" id="UP000027647"/>
    </source>
</evidence>
<evidence type="ECO:0000259" key="1">
    <source>
        <dbReference type="Pfam" id="PF08401"/>
    </source>
</evidence>
<reference evidence="3 4" key="1">
    <citation type="submission" date="2014-04" db="EMBL/GenBank/DDBJ databases">
        <title>A comprehensive comparison of genomes of Erythrobacter spp. strains.</title>
        <authorList>
            <person name="Zheng Q."/>
        </authorList>
    </citation>
    <scope>NUCLEOTIDE SEQUENCE [LARGE SCALE GENOMIC DNA]</scope>
    <source>
        <strain evidence="3 4">DSM 6997</strain>
    </source>
</reference>